<dbReference type="EMBL" id="CAJJDN010000064">
    <property type="protein sequence ID" value="CAD8095266.1"/>
    <property type="molecule type" value="Genomic_DNA"/>
</dbReference>
<dbReference type="PANTHER" id="PTHR13707:SF23">
    <property type="entry name" value="SUCCINYL-COA:3-KETOACID-COENZYME A TRANSFERASE"/>
    <property type="match status" value="1"/>
</dbReference>
<dbReference type="Pfam" id="PF01144">
    <property type="entry name" value="CoA_trans"/>
    <property type="match status" value="1"/>
</dbReference>
<organism evidence="1 2">
    <name type="scientific">Paramecium sonneborni</name>
    <dbReference type="NCBI Taxonomy" id="65129"/>
    <lineage>
        <taxon>Eukaryota</taxon>
        <taxon>Sar</taxon>
        <taxon>Alveolata</taxon>
        <taxon>Ciliophora</taxon>
        <taxon>Intramacronucleata</taxon>
        <taxon>Oligohymenophorea</taxon>
        <taxon>Peniculida</taxon>
        <taxon>Parameciidae</taxon>
        <taxon>Paramecium</taxon>
    </lineage>
</organism>
<comment type="caution">
    <text evidence="1">The sequence shown here is derived from an EMBL/GenBank/DDBJ whole genome shotgun (WGS) entry which is preliminary data.</text>
</comment>
<evidence type="ECO:0000313" key="1">
    <source>
        <dbReference type="EMBL" id="CAD8095266.1"/>
    </source>
</evidence>
<proteinExistence type="predicted"/>
<evidence type="ECO:0000313" key="2">
    <source>
        <dbReference type="Proteomes" id="UP000692954"/>
    </source>
</evidence>
<dbReference type="PANTHER" id="PTHR13707">
    <property type="entry name" value="KETOACID-COENZYME A TRANSFERASE"/>
    <property type="match status" value="1"/>
</dbReference>
<dbReference type="GO" id="GO:0008260">
    <property type="term" value="F:succinyl-CoA:3-oxo-acid CoA-transferase activity"/>
    <property type="evidence" value="ECO:0007669"/>
    <property type="project" value="TreeGrafter"/>
</dbReference>
<dbReference type="OrthoDB" id="1933379at2759"/>
<dbReference type="InterPro" id="IPR004165">
    <property type="entry name" value="CoA_trans_fam_I"/>
</dbReference>
<reference evidence="1" key="1">
    <citation type="submission" date="2021-01" db="EMBL/GenBank/DDBJ databases">
        <authorList>
            <consortium name="Genoscope - CEA"/>
            <person name="William W."/>
        </authorList>
    </citation>
    <scope>NUCLEOTIDE SEQUENCE</scope>
</reference>
<gene>
    <name evidence="1" type="ORF">PSON_ATCC_30995.1.T0640089</name>
</gene>
<protein>
    <submittedName>
        <fullName evidence="1">Uncharacterized protein</fullName>
    </submittedName>
</protein>
<accession>A0A8S1NYX5</accession>
<dbReference type="Proteomes" id="UP000692954">
    <property type="component" value="Unassembled WGS sequence"/>
</dbReference>
<keyword evidence="2" id="KW-1185">Reference proteome</keyword>
<name>A0A8S1NYX5_9CILI</name>
<dbReference type="AlphaFoldDB" id="A0A8S1NYX5"/>
<sequence length="105" mass="11610">MQDTILSLYEQIILEQIPSGSTLLVQGFGLCDIPENSINALKNARTKNLTMVSNNCGTNDEGIGILLNNGQLRRVKASYAEKNHNLAKKYFDGELELELIPQGMD</sequence>